<dbReference type="EMBL" id="VSSQ01094970">
    <property type="protein sequence ID" value="MPN39264.1"/>
    <property type="molecule type" value="Genomic_DNA"/>
</dbReference>
<dbReference type="Gene3D" id="3.90.550.10">
    <property type="entry name" value="Spore Coat Polysaccharide Biosynthesis Protein SpsA, Chain A"/>
    <property type="match status" value="1"/>
</dbReference>
<name>A0A645HSY3_9ZZZZ</name>
<accession>A0A645HSY3</accession>
<reference evidence="1" key="1">
    <citation type="submission" date="2019-08" db="EMBL/GenBank/DDBJ databases">
        <authorList>
            <person name="Kucharzyk K."/>
            <person name="Murdoch R.W."/>
            <person name="Higgins S."/>
            <person name="Loffler F."/>
        </authorList>
    </citation>
    <scope>NUCLEOTIDE SEQUENCE</scope>
</reference>
<evidence type="ECO:0008006" key="2">
    <source>
        <dbReference type="Google" id="ProtNLM"/>
    </source>
</evidence>
<organism evidence="1">
    <name type="scientific">bioreactor metagenome</name>
    <dbReference type="NCBI Taxonomy" id="1076179"/>
    <lineage>
        <taxon>unclassified sequences</taxon>
        <taxon>metagenomes</taxon>
        <taxon>ecological metagenomes</taxon>
    </lineage>
</organism>
<protein>
    <recommendedName>
        <fullName evidence="2">Glycosyltransferase 2-like domain-containing protein</fullName>
    </recommendedName>
</protein>
<evidence type="ECO:0000313" key="1">
    <source>
        <dbReference type="EMBL" id="MPN39264.1"/>
    </source>
</evidence>
<dbReference type="InterPro" id="IPR029044">
    <property type="entry name" value="Nucleotide-diphossugar_trans"/>
</dbReference>
<proteinExistence type="predicted"/>
<sequence>MSKSTTEEQLKAYSRWPEFLNTPTFFYRRELLNVIGYCNEKFKIYEDMVMIFKIIGAKVKIHYVNKPTVQYRIHANSASRNKSIDEIREREALDIFRMYQKKNLNVFNLIDLSVYYENWLRFKYKGLYKLKGISYLRKLSLFYWYLKLHGVKNY</sequence>
<gene>
    <name evidence="1" type="ORF">SDC9_186792</name>
</gene>
<dbReference type="SUPFAM" id="SSF53448">
    <property type="entry name" value="Nucleotide-diphospho-sugar transferases"/>
    <property type="match status" value="1"/>
</dbReference>
<comment type="caution">
    <text evidence="1">The sequence shown here is derived from an EMBL/GenBank/DDBJ whole genome shotgun (WGS) entry which is preliminary data.</text>
</comment>
<dbReference type="AlphaFoldDB" id="A0A645HSY3"/>